<accession>A0A7S5UVF6</accession>
<name>A0A7S5UVF6_9CAUD</name>
<dbReference type="EMBL" id="MN988521">
    <property type="protein sequence ID" value="QIG71283.1"/>
    <property type="molecule type" value="Genomic_DNA"/>
</dbReference>
<evidence type="ECO:0000313" key="1">
    <source>
        <dbReference type="EMBL" id="QIG71283.1"/>
    </source>
</evidence>
<sequence>MSTIISNQMIWEWADEDQWLLYYNPTDGTPKIMIGEIYWSISGSIRWINKLTDWRDTSSTTIEQGRDNLMTSCLEELNRLNKSHQRITYAN</sequence>
<reference evidence="1 2" key="1">
    <citation type="submission" date="2020-01" db="EMBL/GenBank/DDBJ databases">
        <title>Patterns of diversity and host range of bacteriophage communities associated with bean-nodulatin bacteria.</title>
        <authorList>
            <person name="Vann Cauwenberghe J."/>
            <person name="Santamaria R.I."/>
            <person name="Bustos P."/>
            <person name="Juarez S."/>
            <person name="Gonzalez V."/>
        </authorList>
    </citation>
    <scope>NUCLEOTIDE SEQUENCE [LARGE SCALE GENOMIC DNA]</scope>
</reference>
<organism evidence="1 2">
    <name type="scientific">Rhizobium phage RHph_TM30</name>
    <dbReference type="NCBI Taxonomy" id="2509764"/>
    <lineage>
        <taxon>Viruses</taxon>
        <taxon>Duplodnaviria</taxon>
        <taxon>Heunggongvirae</taxon>
        <taxon>Uroviricota</taxon>
        <taxon>Caudoviricetes</taxon>
        <taxon>Kleczkowskaviridae</taxon>
        <taxon>Cuauhnahuacvirus</taxon>
        <taxon>Cuauhnahuacvirus TM30</taxon>
    </lineage>
</organism>
<gene>
    <name evidence="1" type="ORF">EVB93_176</name>
</gene>
<keyword evidence="2" id="KW-1185">Reference proteome</keyword>
<protein>
    <submittedName>
        <fullName evidence="1">Uncharacterized protein</fullName>
    </submittedName>
</protein>
<evidence type="ECO:0000313" key="2">
    <source>
        <dbReference type="Proteomes" id="UP000629603"/>
    </source>
</evidence>
<proteinExistence type="predicted"/>
<dbReference type="Proteomes" id="UP000629603">
    <property type="component" value="Segment"/>
</dbReference>